<feature type="compositionally biased region" description="Polar residues" evidence="4">
    <location>
        <begin position="403"/>
        <end position="412"/>
    </location>
</feature>
<dbReference type="PANTHER" id="PTHR12283:SF6">
    <property type="entry name" value="GLUTAMINYL-PEPTIDE CYCLOTRANSFERASE-RELATED"/>
    <property type="match status" value="1"/>
</dbReference>
<dbReference type="SUPFAM" id="SSF53187">
    <property type="entry name" value="Zn-dependent exopeptidases"/>
    <property type="match status" value="1"/>
</dbReference>
<comment type="caution">
    <text evidence="6">The sequence shown here is derived from an EMBL/GenBank/DDBJ whole genome shotgun (WGS) entry which is preliminary data.</text>
</comment>
<reference evidence="6 7" key="1">
    <citation type="submission" date="2015-02" db="EMBL/GenBank/DDBJ databases">
        <title>Draft Genome Sequences of Two Closely-Related Aflatoxigenic Aspergillus Species Obtained from the Cote d'Ivoire.</title>
        <authorList>
            <person name="Moore G.G."/>
            <person name="Beltz S.B."/>
            <person name="Mack B.M."/>
        </authorList>
    </citation>
    <scope>NUCLEOTIDE SEQUENCE [LARGE SCALE GENOMIC DNA]</scope>
    <source>
        <strain evidence="6 7">SRRC1432</strain>
    </source>
</reference>
<evidence type="ECO:0000256" key="3">
    <source>
        <dbReference type="RuleBase" id="RU361240"/>
    </source>
</evidence>
<keyword evidence="3" id="KW-0645">Protease</keyword>
<dbReference type="GO" id="GO:0008270">
    <property type="term" value="F:zinc ion binding"/>
    <property type="evidence" value="ECO:0007669"/>
    <property type="project" value="TreeGrafter"/>
</dbReference>
<dbReference type="InterPro" id="IPR037457">
    <property type="entry name" value="M28_QC"/>
</dbReference>
<keyword evidence="3" id="KW-0378">Hydrolase</keyword>
<dbReference type="EMBL" id="JYKN01001724">
    <property type="protein sequence ID" value="KKK19234.1"/>
    <property type="molecule type" value="Genomic_DNA"/>
</dbReference>
<evidence type="ECO:0000313" key="7">
    <source>
        <dbReference type="Proteomes" id="UP000034947"/>
    </source>
</evidence>
<dbReference type="InterPro" id="IPR007484">
    <property type="entry name" value="Peptidase_M28"/>
</dbReference>
<evidence type="ECO:0000256" key="1">
    <source>
        <dbReference type="ARBA" id="ARBA00022679"/>
    </source>
</evidence>
<evidence type="ECO:0000259" key="5">
    <source>
        <dbReference type="Pfam" id="PF04389"/>
    </source>
</evidence>
<keyword evidence="2" id="KW-0012">Acyltransferase</keyword>
<keyword evidence="1" id="KW-0808">Transferase</keyword>
<keyword evidence="3" id="KW-0732">Signal</keyword>
<sequence length="412" mass="45906">MIPASGDRLPWLLSICLALLCLPLAGQAYQDISEATLKALPRAGKDFDIHNGAILSPILIPRVPGTPGSTVVLNHFVDFFRASLPNWNIEFQNSTYITPVSKGKEVPFVNFVAYRDPPWASKGDVGRLTYVAHYDSKYEPKGFIGAIDSAAPCAMIMHAMRSIDEALTKKWETLKANGQAYSGLDDLSGIQVIFLDGEEAFAEWSDTDSLYGARALAQQWDNEVNPAMSIYKTPLSSISLFVLLDLLGSKHPTIQSFYPTTHWAYKKLAAIEQRLRGINEFKSGGDPVDQPWFPHASKSEHDIPGYDPVSDDHLPFLARGVEIMHIVDFSFTRRPAFPEVWHTLDDDGEHLDIDTVEDWSLLFTAFAAEWMELEGFLPSSDAGRSTPVAEDEPNTKQKRSMQWIGNSDKTEL</sequence>
<dbReference type="VEuPathDB" id="FungiDB:P175DRAFT_0489239"/>
<evidence type="ECO:0000313" key="6">
    <source>
        <dbReference type="EMBL" id="KKK19234.1"/>
    </source>
</evidence>
<evidence type="ECO:0000256" key="2">
    <source>
        <dbReference type="ARBA" id="ARBA00023315"/>
    </source>
</evidence>
<dbReference type="Proteomes" id="UP000034947">
    <property type="component" value="Unassembled WGS sequence"/>
</dbReference>
<dbReference type="Gene3D" id="3.40.630.10">
    <property type="entry name" value="Zn peptidases"/>
    <property type="match status" value="1"/>
</dbReference>
<gene>
    <name evidence="6" type="ORF">AOCH_006384</name>
</gene>
<accession>A0A0F8UHT8</accession>
<organism evidence="6 7">
    <name type="scientific">Aspergillus ochraceoroseus</name>
    <dbReference type="NCBI Taxonomy" id="138278"/>
    <lineage>
        <taxon>Eukaryota</taxon>
        <taxon>Fungi</taxon>
        <taxon>Dikarya</taxon>
        <taxon>Ascomycota</taxon>
        <taxon>Pezizomycotina</taxon>
        <taxon>Eurotiomycetes</taxon>
        <taxon>Eurotiomycetidae</taxon>
        <taxon>Eurotiales</taxon>
        <taxon>Aspergillaceae</taxon>
        <taxon>Aspergillus</taxon>
        <taxon>Aspergillus subgen. Nidulantes</taxon>
    </lineage>
</organism>
<feature type="signal peptide" evidence="3">
    <location>
        <begin position="1"/>
        <end position="28"/>
    </location>
</feature>
<dbReference type="GO" id="GO:0016603">
    <property type="term" value="F:glutaminyl-peptide cyclotransferase activity"/>
    <property type="evidence" value="ECO:0007669"/>
    <property type="project" value="InterPro"/>
</dbReference>
<feature type="domain" description="Peptidase M28" evidence="5">
    <location>
        <begin position="127"/>
        <end position="365"/>
    </location>
</feature>
<keyword evidence="3" id="KW-0479">Metal-binding</keyword>
<dbReference type="EC" id="3.4.-.-" evidence="3"/>
<name>A0A0F8UHT8_9EURO</name>
<dbReference type="AlphaFoldDB" id="A0A0F8UHT8"/>
<dbReference type="FunFam" id="3.40.630.10:FF:000074">
    <property type="entry name" value="Peptide hydrolase"/>
    <property type="match status" value="1"/>
</dbReference>
<keyword evidence="7" id="KW-1185">Reference proteome</keyword>
<dbReference type="GO" id="GO:0006508">
    <property type="term" value="P:proteolysis"/>
    <property type="evidence" value="ECO:0007669"/>
    <property type="project" value="UniProtKB-KW"/>
</dbReference>
<feature type="chain" id="PRO_5005117461" description="Peptide hydrolase" evidence="3">
    <location>
        <begin position="29"/>
        <end position="412"/>
    </location>
</feature>
<dbReference type="GO" id="GO:0008233">
    <property type="term" value="F:peptidase activity"/>
    <property type="evidence" value="ECO:0007669"/>
    <property type="project" value="UniProtKB-KW"/>
</dbReference>
<dbReference type="InterPro" id="IPR040234">
    <property type="entry name" value="QC/QCL"/>
</dbReference>
<feature type="region of interest" description="Disordered" evidence="4">
    <location>
        <begin position="378"/>
        <end position="412"/>
    </location>
</feature>
<evidence type="ECO:0000256" key="4">
    <source>
        <dbReference type="SAM" id="MobiDB-lite"/>
    </source>
</evidence>
<dbReference type="Pfam" id="PF04389">
    <property type="entry name" value="Peptidase_M28"/>
    <property type="match status" value="1"/>
</dbReference>
<proteinExistence type="inferred from homology"/>
<dbReference type="CDD" id="cd03880">
    <property type="entry name" value="M28_QC_like"/>
    <property type="match status" value="1"/>
</dbReference>
<comment type="similarity">
    <text evidence="3">Belongs to the peptidase M28 family.</text>
</comment>
<protein>
    <recommendedName>
        <fullName evidence="3">Peptide hydrolase</fullName>
        <ecNumber evidence="3">3.4.-.-</ecNumber>
    </recommendedName>
</protein>
<keyword evidence="3" id="KW-0862">Zinc</keyword>
<dbReference type="OrthoDB" id="3907302at2759"/>
<dbReference type="PANTHER" id="PTHR12283">
    <property type="entry name" value="GLUTAMINYL-PEPTIDE CYCLOTRANSFERASE"/>
    <property type="match status" value="1"/>
</dbReference>